<evidence type="ECO:0000313" key="2">
    <source>
        <dbReference type="EMBL" id="GKV01454.1"/>
    </source>
</evidence>
<sequence length="185" mass="21002">MFRQLHNPTLLKSSAASQSRGCFPGENTPTLKSAILNILERDVLKDDRIFYVCEAWKNIHRVAAGAYTDLTTPGYPEWRANRLRGFVIPEPFEPERNDETDDLYEESEMYYDAISIGESTMVGELTMVGKKSENPPIYLNQESESMHQGLLCSSDSHARDVVSPTISIPILPLSFKFLLRLKFII</sequence>
<evidence type="ECO:0000256" key="1">
    <source>
        <dbReference type="SAM" id="MobiDB-lite"/>
    </source>
</evidence>
<reference evidence="2 3" key="1">
    <citation type="journal article" date="2021" name="Commun. Biol.">
        <title>The genome of Shorea leprosula (Dipterocarpaceae) highlights the ecological relevance of drought in aseasonal tropical rainforests.</title>
        <authorList>
            <person name="Ng K.K.S."/>
            <person name="Kobayashi M.J."/>
            <person name="Fawcett J.A."/>
            <person name="Hatakeyama M."/>
            <person name="Paape T."/>
            <person name="Ng C.H."/>
            <person name="Ang C.C."/>
            <person name="Tnah L.H."/>
            <person name="Lee C.T."/>
            <person name="Nishiyama T."/>
            <person name="Sese J."/>
            <person name="O'Brien M.J."/>
            <person name="Copetti D."/>
            <person name="Mohd Noor M.I."/>
            <person name="Ong R.C."/>
            <person name="Putra M."/>
            <person name="Sireger I.Z."/>
            <person name="Indrioko S."/>
            <person name="Kosugi Y."/>
            <person name="Izuno A."/>
            <person name="Isagi Y."/>
            <person name="Lee S.L."/>
            <person name="Shimizu K.K."/>
        </authorList>
    </citation>
    <scope>NUCLEOTIDE SEQUENCE [LARGE SCALE GENOMIC DNA]</scope>
    <source>
        <strain evidence="2">214</strain>
    </source>
</reference>
<evidence type="ECO:0000313" key="3">
    <source>
        <dbReference type="Proteomes" id="UP001054252"/>
    </source>
</evidence>
<protein>
    <submittedName>
        <fullName evidence="2">Uncharacterized protein</fullName>
    </submittedName>
</protein>
<dbReference type="Proteomes" id="UP001054252">
    <property type="component" value="Unassembled WGS sequence"/>
</dbReference>
<feature type="region of interest" description="Disordered" evidence="1">
    <location>
        <begin position="1"/>
        <end position="23"/>
    </location>
</feature>
<dbReference type="AlphaFoldDB" id="A0AAV5INM1"/>
<organism evidence="2 3">
    <name type="scientific">Rubroshorea leprosula</name>
    <dbReference type="NCBI Taxonomy" id="152421"/>
    <lineage>
        <taxon>Eukaryota</taxon>
        <taxon>Viridiplantae</taxon>
        <taxon>Streptophyta</taxon>
        <taxon>Embryophyta</taxon>
        <taxon>Tracheophyta</taxon>
        <taxon>Spermatophyta</taxon>
        <taxon>Magnoliopsida</taxon>
        <taxon>eudicotyledons</taxon>
        <taxon>Gunneridae</taxon>
        <taxon>Pentapetalae</taxon>
        <taxon>rosids</taxon>
        <taxon>malvids</taxon>
        <taxon>Malvales</taxon>
        <taxon>Dipterocarpaceae</taxon>
        <taxon>Rubroshorea</taxon>
    </lineage>
</organism>
<dbReference type="EMBL" id="BPVZ01000017">
    <property type="protein sequence ID" value="GKV01454.1"/>
    <property type="molecule type" value="Genomic_DNA"/>
</dbReference>
<gene>
    <name evidence="2" type="ORF">SLEP1_g14005</name>
</gene>
<proteinExistence type="predicted"/>
<accession>A0AAV5INM1</accession>
<keyword evidence="3" id="KW-1185">Reference proteome</keyword>
<feature type="compositionally biased region" description="Polar residues" evidence="1">
    <location>
        <begin position="1"/>
        <end position="20"/>
    </location>
</feature>
<comment type="caution">
    <text evidence="2">The sequence shown here is derived from an EMBL/GenBank/DDBJ whole genome shotgun (WGS) entry which is preliminary data.</text>
</comment>
<name>A0AAV5INM1_9ROSI</name>